<organism evidence="2 3">
    <name type="scientific">Trichococcus flocculiformis</name>
    <dbReference type="NCBI Taxonomy" id="82803"/>
    <lineage>
        <taxon>Bacteria</taxon>
        <taxon>Bacillati</taxon>
        <taxon>Bacillota</taxon>
        <taxon>Bacilli</taxon>
        <taxon>Lactobacillales</taxon>
        <taxon>Carnobacteriaceae</taxon>
        <taxon>Trichococcus</taxon>
    </lineage>
</organism>
<comment type="caution">
    <text evidence="2">The sequence shown here is derived from an EMBL/GenBank/DDBJ whole genome shotgun (WGS) entry which is preliminary data.</text>
</comment>
<evidence type="ECO:0000313" key="2">
    <source>
        <dbReference type="EMBL" id="NLD31246.1"/>
    </source>
</evidence>
<dbReference type="PANTHER" id="PTHR34614:SF2">
    <property type="entry name" value="TRANSPOSASE IS4-LIKE DOMAIN-CONTAINING PROTEIN"/>
    <property type="match status" value="1"/>
</dbReference>
<reference evidence="2 3" key="1">
    <citation type="journal article" date="2020" name="Biotechnol. Biofuels">
        <title>New insights from the biogas microbiome by comprehensive genome-resolved metagenomics of nearly 1600 species originating from multiple anaerobic digesters.</title>
        <authorList>
            <person name="Campanaro S."/>
            <person name="Treu L."/>
            <person name="Rodriguez-R L.M."/>
            <person name="Kovalovszki A."/>
            <person name="Ziels R.M."/>
            <person name="Maus I."/>
            <person name="Zhu X."/>
            <person name="Kougias P.G."/>
            <person name="Basile A."/>
            <person name="Luo G."/>
            <person name="Schluter A."/>
            <person name="Konstantinidis K.T."/>
            <person name="Angelidaki I."/>
        </authorList>
    </citation>
    <scope>NUCLEOTIDE SEQUENCE [LARGE SCALE GENOMIC DNA]</scope>
    <source>
        <strain evidence="2">AS07pgkLD_105</strain>
    </source>
</reference>
<evidence type="ECO:0000259" key="1">
    <source>
        <dbReference type="Pfam" id="PF01609"/>
    </source>
</evidence>
<proteinExistence type="predicted"/>
<dbReference type="GO" id="GO:0004803">
    <property type="term" value="F:transposase activity"/>
    <property type="evidence" value="ECO:0007669"/>
    <property type="project" value="InterPro"/>
</dbReference>
<dbReference type="InterPro" id="IPR012337">
    <property type="entry name" value="RNaseH-like_sf"/>
</dbReference>
<gene>
    <name evidence="2" type="ORF">GX662_03175</name>
</gene>
<accession>A0A847D3B2</accession>
<dbReference type="Proteomes" id="UP000589373">
    <property type="component" value="Unassembled WGS sequence"/>
</dbReference>
<dbReference type="SUPFAM" id="SSF53098">
    <property type="entry name" value="Ribonuclease H-like"/>
    <property type="match status" value="1"/>
</dbReference>
<dbReference type="InterPro" id="IPR002559">
    <property type="entry name" value="Transposase_11"/>
</dbReference>
<dbReference type="EMBL" id="JAAZCD010000073">
    <property type="protein sequence ID" value="NLD31246.1"/>
    <property type="molecule type" value="Genomic_DNA"/>
</dbReference>
<dbReference type="InterPro" id="IPR047654">
    <property type="entry name" value="IS1634_transpos"/>
</dbReference>
<dbReference type="Pfam" id="PF01609">
    <property type="entry name" value="DDE_Tnp_1"/>
    <property type="match status" value="1"/>
</dbReference>
<dbReference type="RefSeq" id="WP_276642003.1">
    <property type="nucleotide sequence ID" value="NZ_JAAZCD010000073.1"/>
</dbReference>
<sequence length="568" mass="66227">MYLQIFKNRDQEYVRIAESYRDPETKKPKIRVIQNFGNKEKLLAENPNAIEELQKKVDQMNLEKEHTEVSMAIQRVSAFIEHASAQPSDAGAPVQNYGYEVYQWLWDQLKLDSFLQYRQKKETNIHFPTKTPIALMVYSRLLFPGSKRSTFEGKDRFASKFPCELEQMYRALPFLASQKNQLEEHLNKQISQFFDRNLSVAFYDVTTYYFESVKADDLKKFGYSKDNKVNQVQVVMGLLIDDKGIPISYELFPGNTNDFKTLEPVLIRLKEQYGISKMIITADRGLNSKKNLVFLKSIGFEYIMSYKIRSGSKAAKAMVLEEEGYTYSSTDFKWKKCGFQSTVRIDSKSHEIQDQLLVTWSLKRERKDRKDRERIVEKSRNLVESKSRMKSEMKKGGKKYVQLTLMEDDQISFNEKQLEIDERFDGYYGIEYSDATLTPEQVLGAYHGLWKIEESFRVLKSNLEARPIYVWSEDSIQGHFVLCYLALVLQRLLEYHLHEKGIDFSTEAIQTALRSATITSVNMDNTDIFIKNKATEGFTDILGVLGLEDIPPYGKKDKRKRAYLHTKK</sequence>
<dbReference type="NCBIfam" id="NF033559">
    <property type="entry name" value="transpos_IS1634"/>
    <property type="match status" value="1"/>
</dbReference>
<feature type="domain" description="Transposase IS4-like" evidence="1">
    <location>
        <begin position="219"/>
        <end position="489"/>
    </location>
</feature>
<evidence type="ECO:0000313" key="3">
    <source>
        <dbReference type="Proteomes" id="UP000589373"/>
    </source>
</evidence>
<dbReference type="GO" id="GO:0003677">
    <property type="term" value="F:DNA binding"/>
    <property type="evidence" value="ECO:0007669"/>
    <property type="project" value="InterPro"/>
</dbReference>
<dbReference type="GO" id="GO:0006313">
    <property type="term" value="P:DNA transposition"/>
    <property type="evidence" value="ECO:0007669"/>
    <property type="project" value="InterPro"/>
</dbReference>
<name>A0A847D3B2_9LACT</name>
<dbReference type="PANTHER" id="PTHR34614">
    <property type="match status" value="1"/>
</dbReference>
<protein>
    <submittedName>
        <fullName evidence="2">IS1634 family transposase</fullName>
    </submittedName>
</protein>
<dbReference type="AlphaFoldDB" id="A0A847D3B2"/>